<dbReference type="GO" id="GO:0046656">
    <property type="term" value="P:folic acid biosynthetic process"/>
    <property type="evidence" value="ECO:0007669"/>
    <property type="project" value="UniProtKB-KW"/>
</dbReference>
<evidence type="ECO:0000256" key="5">
    <source>
        <dbReference type="ARBA" id="ARBA00022741"/>
    </source>
</evidence>
<sequence>MIYAYIALGSNIEPRFTYLQKAINALDQVEQLNVIEESLIYETIPVGYEEQANFLNMVVKIETSLKPFALLNACQKIERKLGRKREVKWGPRTIDLDILLYNQENMETEQLIIPHPRIEERAFVLIPLLDVNPSGKLPSSNKSIVRALADLPTEEKRGVVKWIQSAGEEG</sequence>
<keyword evidence="11" id="KW-1185">Reference proteome</keyword>
<dbReference type="GO" id="GO:0003848">
    <property type="term" value="F:2-amino-4-hydroxy-6-hydroxymethyldihydropteridine diphosphokinase activity"/>
    <property type="evidence" value="ECO:0007669"/>
    <property type="project" value="UniProtKB-EC"/>
</dbReference>
<dbReference type="EMBL" id="BMLG01000014">
    <property type="protein sequence ID" value="GGM36385.1"/>
    <property type="molecule type" value="Genomic_DNA"/>
</dbReference>
<proteinExistence type="predicted"/>
<accession>A0A917TSP4</accession>
<evidence type="ECO:0000256" key="7">
    <source>
        <dbReference type="ARBA" id="ARBA00022840"/>
    </source>
</evidence>
<keyword evidence="8" id="KW-0289">Folate biosynthesis</keyword>
<comment type="catalytic activity">
    <reaction evidence="1">
        <text>6-hydroxymethyl-7,8-dihydropterin + ATP = (7,8-dihydropterin-6-yl)methyl diphosphate + AMP + H(+)</text>
        <dbReference type="Rhea" id="RHEA:11412"/>
        <dbReference type="ChEBI" id="CHEBI:15378"/>
        <dbReference type="ChEBI" id="CHEBI:30616"/>
        <dbReference type="ChEBI" id="CHEBI:44841"/>
        <dbReference type="ChEBI" id="CHEBI:72950"/>
        <dbReference type="ChEBI" id="CHEBI:456215"/>
        <dbReference type="EC" id="2.7.6.3"/>
    </reaction>
</comment>
<evidence type="ECO:0000256" key="1">
    <source>
        <dbReference type="ARBA" id="ARBA00000198"/>
    </source>
</evidence>
<dbReference type="Gene3D" id="3.30.70.560">
    <property type="entry name" value="7,8-Dihydro-6-hydroxymethylpterin-pyrophosphokinase HPPK"/>
    <property type="match status" value="1"/>
</dbReference>
<organism evidence="10 11">
    <name type="scientific">Paraliobacillus quinghaiensis</name>
    <dbReference type="NCBI Taxonomy" id="470815"/>
    <lineage>
        <taxon>Bacteria</taxon>
        <taxon>Bacillati</taxon>
        <taxon>Bacillota</taxon>
        <taxon>Bacilli</taxon>
        <taxon>Bacillales</taxon>
        <taxon>Bacillaceae</taxon>
        <taxon>Paraliobacillus</taxon>
    </lineage>
</organism>
<dbReference type="CDD" id="cd00483">
    <property type="entry name" value="HPPK"/>
    <property type="match status" value="1"/>
</dbReference>
<comment type="pathway">
    <text evidence="2">Cofactor biosynthesis; tetrahydrofolate biosynthesis; 2-amino-4-hydroxy-6-hydroxymethyl-7,8-dihydropteridine diphosphate from 7,8-dihydroneopterin triphosphate: step 4/4.</text>
</comment>
<keyword evidence="7" id="KW-0067">ATP-binding</keyword>
<evidence type="ECO:0000256" key="8">
    <source>
        <dbReference type="ARBA" id="ARBA00022909"/>
    </source>
</evidence>
<evidence type="ECO:0000313" key="11">
    <source>
        <dbReference type="Proteomes" id="UP000618460"/>
    </source>
</evidence>
<reference evidence="10" key="1">
    <citation type="journal article" date="2014" name="Int. J. Syst. Evol. Microbiol.">
        <title>Complete genome sequence of Corynebacterium casei LMG S-19264T (=DSM 44701T), isolated from a smear-ripened cheese.</title>
        <authorList>
            <consortium name="US DOE Joint Genome Institute (JGI-PGF)"/>
            <person name="Walter F."/>
            <person name="Albersmeier A."/>
            <person name="Kalinowski J."/>
            <person name="Ruckert C."/>
        </authorList>
    </citation>
    <scope>NUCLEOTIDE SEQUENCE</scope>
    <source>
        <strain evidence="10">CGMCC 1.6333</strain>
    </source>
</reference>
<dbReference type="PANTHER" id="PTHR43071">
    <property type="entry name" value="2-AMINO-4-HYDROXY-6-HYDROXYMETHYLDIHYDROPTERIDINE PYROPHOSPHOKINASE"/>
    <property type="match status" value="1"/>
</dbReference>
<dbReference type="AlphaFoldDB" id="A0A917TSP4"/>
<dbReference type="PROSITE" id="PS00794">
    <property type="entry name" value="HPPK"/>
    <property type="match status" value="1"/>
</dbReference>
<evidence type="ECO:0000256" key="2">
    <source>
        <dbReference type="ARBA" id="ARBA00005051"/>
    </source>
</evidence>
<keyword evidence="5" id="KW-0547">Nucleotide-binding</keyword>
<keyword evidence="4" id="KW-0808">Transferase</keyword>
<dbReference type="OrthoDB" id="9808041at2"/>
<evidence type="ECO:0000256" key="3">
    <source>
        <dbReference type="ARBA" id="ARBA00013253"/>
    </source>
</evidence>
<name>A0A917TSP4_9BACI</name>
<evidence type="ECO:0000256" key="4">
    <source>
        <dbReference type="ARBA" id="ARBA00022679"/>
    </source>
</evidence>
<dbReference type="Pfam" id="PF01288">
    <property type="entry name" value="HPPK"/>
    <property type="match status" value="1"/>
</dbReference>
<dbReference type="GO" id="GO:0005524">
    <property type="term" value="F:ATP binding"/>
    <property type="evidence" value="ECO:0007669"/>
    <property type="project" value="UniProtKB-KW"/>
</dbReference>
<dbReference type="RefSeq" id="WP_117157000.1">
    <property type="nucleotide sequence ID" value="NZ_BMLG01000014.1"/>
</dbReference>
<protein>
    <recommendedName>
        <fullName evidence="3">2-amino-4-hydroxy-6-hydroxymethyldihydropteridine diphosphokinase</fullName>
        <ecNumber evidence="3">2.7.6.3</ecNumber>
    </recommendedName>
</protein>
<feature type="domain" description="7,8-dihydro-6-hydroxymethylpterin-pyrophosphokinase" evidence="9">
    <location>
        <begin position="88"/>
        <end position="99"/>
    </location>
</feature>
<dbReference type="SUPFAM" id="SSF55083">
    <property type="entry name" value="6-hydroxymethyl-7,8-dihydropterin pyrophosphokinase, HPPK"/>
    <property type="match status" value="1"/>
</dbReference>
<gene>
    <name evidence="10" type="primary">folK</name>
    <name evidence="10" type="ORF">GCM10011351_23100</name>
</gene>
<dbReference type="InterPro" id="IPR035907">
    <property type="entry name" value="Hppk_sf"/>
</dbReference>
<keyword evidence="6" id="KW-0418">Kinase</keyword>
<dbReference type="PANTHER" id="PTHR43071:SF1">
    <property type="entry name" value="2-AMINO-4-HYDROXY-6-HYDROXYMETHYLDIHYDROPTERIDINE PYROPHOSPHOKINASE"/>
    <property type="match status" value="1"/>
</dbReference>
<evidence type="ECO:0000256" key="6">
    <source>
        <dbReference type="ARBA" id="ARBA00022777"/>
    </source>
</evidence>
<comment type="caution">
    <text evidence="10">The sequence shown here is derived from an EMBL/GenBank/DDBJ whole genome shotgun (WGS) entry which is preliminary data.</text>
</comment>
<evidence type="ECO:0000313" key="10">
    <source>
        <dbReference type="EMBL" id="GGM36385.1"/>
    </source>
</evidence>
<reference evidence="10" key="2">
    <citation type="submission" date="2020-09" db="EMBL/GenBank/DDBJ databases">
        <authorList>
            <person name="Sun Q."/>
            <person name="Zhou Y."/>
        </authorList>
    </citation>
    <scope>NUCLEOTIDE SEQUENCE</scope>
    <source>
        <strain evidence="10">CGMCC 1.6333</strain>
    </source>
</reference>
<dbReference type="Proteomes" id="UP000618460">
    <property type="component" value="Unassembled WGS sequence"/>
</dbReference>
<dbReference type="InterPro" id="IPR000550">
    <property type="entry name" value="Hppk"/>
</dbReference>
<evidence type="ECO:0000259" key="9">
    <source>
        <dbReference type="PROSITE" id="PS00794"/>
    </source>
</evidence>
<dbReference type="EC" id="2.7.6.3" evidence="3"/>
<dbReference type="GO" id="GO:0016301">
    <property type="term" value="F:kinase activity"/>
    <property type="evidence" value="ECO:0007669"/>
    <property type="project" value="UniProtKB-KW"/>
</dbReference>
<dbReference type="NCBIfam" id="TIGR01498">
    <property type="entry name" value="folK"/>
    <property type="match status" value="1"/>
</dbReference>